<evidence type="ECO:0000313" key="1">
    <source>
        <dbReference type="EMBL" id="RSR63145.1"/>
    </source>
</evidence>
<evidence type="ECO:0000313" key="2">
    <source>
        <dbReference type="Proteomes" id="UP000280073"/>
    </source>
</evidence>
<dbReference type="EMBL" id="RFDI01000053">
    <property type="protein sequence ID" value="RSR63145.1"/>
    <property type="molecule type" value="Genomic_DNA"/>
</dbReference>
<protein>
    <submittedName>
        <fullName evidence="1">Uncharacterized protein</fullName>
    </submittedName>
</protein>
<feature type="non-terminal residue" evidence="1">
    <location>
        <position position="1"/>
    </location>
</feature>
<sequence length="83" mass="9331">TKAIGVDVEGGGYYHVHGVSTDETSEAADDDHEDDLWFALAQAITKEDYESLTTLCMDYCALWNEFWDAQIADIHYLEAKKLA</sequence>
<reference evidence="1 2" key="1">
    <citation type="submission" date="2018-10" db="EMBL/GenBank/DDBJ databases">
        <title>GWAS and RNA-Seq identify cryptic mechanisms of antimicrobial resistance in Acinetobacter baumannii.</title>
        <authorList>
            <person name="Sahl J.W."/>
        </authorList>
    </citation>
    <scope>NUCLEOTIDE SEQUENCE [LARGE SCALE GENOMIC DNA]</scope>
    <source>
        <strain evidence="1 2">TG28175</strain>
    </source>
</reference>
<gene>
    <name evidence="1" type="ORF">EA686_01890</name>
</gene>
<organism evidence="1 2">
    <name type="scientific">Acinetobacter baumannii</name>
    <dbReference type="NCBI Taxonomy" id="470"/>
    <lineage>
        <taxon>Bacteria</taxon>
        <taxon>Pseudomonadati</taxon>
        <taxon>Pseudomonadota</taxon>
        <taxon>Gammaproteobacteria</taxon>
        <taxon>Moraxellales</taxon>
        <taxon>Moraxellaceae</taxon>
        <taxon>Acinetobacter</taxon>
        <taxon>Acinetobacter calcoaceticus/baumannii complex</taxon>
    </lineage>
</organism>
<dbReference type="Gene3D" id="1.20.910.10">
    <property type="entry name" value="Heme oxygenase-like"/>
    <property type="match status" value="1"/>
</dbReference>
<dbReference type="AlphaFoldDB" id="A0A429MVX0"/>
<proteinExistence type="predicted"/>
<comment type="caution">
    <text evidence="1">The sequence shown here is derived from an EMBL/GenBank/DDBJ whole genome shotgun (WGS) entry which is preliminary data.</text>
</comment>
<name>A0A429MVX0_ACIBA</name>
<accession>A0A429MVX0</accession>
<dbReference type="Proteomes" id="UP000280073">
    <property type="component" value="Unassembled WGS sequence"/>
</dbReference>
<dbReference type="InterPro" id="IPR016084">
    <property type="entry name" value="Haem_Oase-like_multi-hlx"/>
</dbReference>